<accession>A0A9D2SMT6</accession>
<dbReference type="Gene3D" id="1.10.101.10">
    <property type="entry name" value="PGBD-like superfamily/PGBD"/>
    <property type="match status" value="2"/>
</dbReference>
<dbReference type="SUPFAM" id="SSF47090">
    <property type="entry name" value="PGBD-like"/>
    <property type="match status" value="1"/>
</dbReference>
<comment type="caution">
    <text evidence="2">The sequence shown here is derived from an EMBL/GenBank/DDBJ whole genome shotgun (WGS) entry which is preliminary data.</text>
</comment>
<dbReference type="InterPro" id="IPR036366">
    <property type="entry name" value="PGBDSf"/>
</dbReference>
<evidence type="ECO:0000313" key="2">
    <source>
        <dbReference type="EMBL" id="HJC14668.1"/>
    </source>
</evidence>
<reference evidence="2" key="2">
    <citation type="submission" date="2021-04" db="EMBL/GenBank/DDBJ databases">
        <authorList>
            <person name="Gilroy R."/>
        </authorList>
    </citation>
    <scope>NUCLEOTIDE SEQUENCE</scope>
    <source>
        <strain evidence="2">CHK185-5351</strain>
    </source>
</reference>
<dbReference type="EMBL" id="DWWU01000010">
    <property type="protein sequence ID" value="HJC14668.1"/>
    <property type="molecule type" value="Genomic_DNA"/>
</dbReference>
<dbReference type="Pfam" id="PF01471">
    <property type="entry name" value="PG_binding_1"/>
    <property type="match status" value="1"/>
</dbReference>
<evidence type="ECO:0000259" key="1">
    <source>
        <dbReference type="Pfam" id="PF01471"/>
    </source>
</evidence>
<dbReference type="InterPro" id="IPR002477">
    <property type="entry name" value="Peptidoglycan-bd-like"/>
</dbReference>
<sequence>MGLGWGGDWSSIVDRPHLYLPDWGSTPAKLKEEYGTFEKFRETWSGSGAAAGSGTASGSGSVIVRDGQIHANNFCGAGIVPDGIRGSRTKKAGIKVLQYAMNLDYRAGLAVDGIWGTKSRQALGNHYVRRGEKQYLVTAAEILLMLKNYAVNGVESPGIFGGGLEQAVKSYQRAGGLSVDGIAGPATFLSLIA</sequence>
<name>A0A9D2SMT6_9FIRM</name>
<dbReference type="Proteomes" id="UP000823849">
    <property type="component" value="Unassembled WGS sequence"/>
</dbReference>
<dbReference type="InterPro" id="IPR036365">
    <property type="entry name" value="PGBD-like_sf"/>
</dbReference>
<proteinExistence type="predicted"/>
<reference evidence="2" key="1">
    <citation type="journal article" date="2021" name="PeerJ">
        <title>Extensive microbial diversity within the chicken gut microbiome revealed by metagenomics and culture.</title>
        <authorList>
            <person name="Gilroy R."/>
            <person name="Ravi A."/>
            <person name="Getino M."/>
            <person name="Pursley I."/>
            <person name="Horton D.L."/>
            <person name="Alikhan N.F."/>
            <person name="Baker D."/>
            <person name="Gharbi K."/>
            <person name="Hall N."/>
            <person name="Watson M."/>
            <person name="Adriaenssens E.M."/>
            <person name="Foster-Nyarko E."/>
            <person name="Jarju S."/>
            <person name="Secka A."/>
            <person name="Antonio M."/>
            <person name="Oren A."/>
            <person name="Chaudhuri R.R."/>
            <person name="La Ragione R."/>
            <person name="Hildebrand F."/>
            <person name="Pallen M.J."/>
        </authorList>
    </citation>
    <scope>NUCLEOTIDE SEQUENCE</scope>
    <source>
        <strain evidence="2">CHK185-5351</strain>
    </source>
</reference>
<dbReference type="AlphaFoldDB" id="A0A9D2SMT6"/>
<gene>
    <name evidence="2" type="ORF">H9705_02405</name>
</gene>
<evidence type="ECO:0000313" key="3">
    <source>
        <dbReference type="Proteomes" id="UP000823849"/>
    </source>
</evidence>
<organism evidence="2 3">
    <name type="scientific">Candidatus Fusicatenibacter intestinigallinarum</name>
    <dbReference type="NCBI Taxonomy" id="2838598"/>
    <lineage>
        <taxon>Bacteria</taxon>
        <taxon>Bacillati</taxon>
        <taxon>Bacillota</taxon>
        <taxon>Clostridia</taxon>
        <taxon>Lachnospirales</taxon>
        <taxon>Lachnospiraceae</taxon>
        <taxon>Fusicatenibacter</taxon>
    </lineage>
</organism>
<protein>
    <submittedName>
        <fullName evidence="2">Peptidoglycan-binding protein</fullName>
    </submittedName>
</protein>
<feature type="domain" description="Peptidoglycan binding-like" evidence="1">
    <location>
        <begin position="146"/>
        <end position="188"/>
    </location>
</feature>